<dbReference type="Gene3D" id="6.10.140.750">
    <property type="match status" value="1"/>
</dbReference>
<organism evidence="3 4">
    <name type="scientific">Globodera rostochiensis</name>
    <name type="common">Golden nematode worm</name>
    <name type="synonym">Heterodera rostochiensis</name>
    <dbReference type="NCBI Taxonomy" id="31243"/>
    <lineage>
        <taxon>Eukaryota</taxon>
        <taxon>Metazoa</taxon>
        <taxon>Ecdysozoa</taxon>
        <taxon>Nematoda</taxon>
        <taxon>Chromadorea</taxon>
        <taxon>Rhabditida</taxon>
        <taxon>Tylenchina</taxon>
        <taxon>Tylenchomorpha</taxon>
        <taxon>Tylenchoidea</taxon>
        <taxon>Heteroderidae</taxon>
        <taxon>Heteroderinae</taxon>
        <taxon>Globodera</taxon>
    </lineage>
</organism>
<dbReference type="InterPro" id="IPR011333">
    <property type="entry name" value="SKP1/BTB/POZ_sf"/>
</dbReference>
<dbReference type="CDD" id="cd18362">
    <property type="entry name" value="BTB_POZ_KCTD2-like"/>
    <property type="match status" value="1"/>
</dbReference>
<dbReference type="Gene3D" id="3.30.710.10">
    <property type="entry name" value="Potassium Channel Kv1.1, Chain A"/>
    <property type="match status" value="1"/>
</dbReference>
<feature type="region of interest" description="Disordered" evidence="1">
    <location>
        <begin position="31"/>
        <end position="59"/>
    </location>
</feature>
<dbReference type="InterPro" id="IPR003131">
    <property type="entry name" value="T1-type_BTB"/>
</dbReference>
<evidence type="ECO:0000313" key="4">
    <source>
        <dbReference type="WBParaSite" id="Gr19_v10_g1255.t1"/>
    </source>
</evidence>
<name>A0A914GZ81_GLORO</name>
<dbReference type="GO" id="GO:0051260">
    <property type="term" value="P:protein homooligomerization"/>
    <property type="evidence" value="ECO:0007669"/>
    <property type="project" value="InterPro"/>
</dbReference>
<sequence>MNEAATMELPLAATVIVGDGQLPQYNWTTVDESRGTADSNGTNGVDNRLDATDDGGEGVSARTAATTMSNSTKQTTAGTNVVGGGSKSWIKLNVGGKMFLTTRQTLCRESGSFLARLSQEDHSLPSEKDESSSYLIDRDSDYFSAVLNYLRHGKMVLDHGLSEEGLREEAEFYNLPKLISLCNERIAEREKNKKTGTKHVYRVLQCHEDELTNVISAMSDGWKFEQLVPIGHSLHASESGQPEYLCVVSREYPVAAGAAQLNELSSDRAQFLQKKAMNEAGSHNDESPSKGRASCDFIYCLSRLVCKSWTQRKRDYKSTQKWGDGGERARTVVEHNDTIKDQPMGTKIKGGVNN</sequence>
<dbReference type="InterPro" id="IPR000210">
    <property type="entry name" value="BTB/POZ_dom"/>
</dbReference>
<dbReference type="WBParaSite" id="Gr19_v10_g1255.t1">
    <property type="protein sequence ID" value="Gr19_v10_g1255.t1"/>
    <property type="gene ID" value="Gr19_v10_g1255"/>
</dbReference>
<dbReference type="PROSITE" id="PS50097">
    <property type="entry name" value="BTB"/>
    <property type="match status" value="1"/>
</dbReference>
<dbReference type="GO" id="GO:0043161">
    <property type="term" value="P:proteasome-mediated ubiquitin-dependent protein catabolic process"/>
    <property type="evidence" value="ECO:0007669"/>
    <property type="project" value="TreeGrafter"/>
</dbReference>
<dbReference type="PANTHER" id="PTHR14958">
    <property type="entry name" value="POTASSIUM CHANNEL TETRAMERISATION DOMAIN CONTAINING PROTEIN"/>
    <property type="match status" value="1"/>
</dbReference>
<evidence type="ECO:0000256" key="1">
    <source>
        <dbReference type="SAM" id="MobiDB-lite"/>
    </source>
</evidence>
<accession>A0A914GZ81</accession>
<dbReference type="SUPFAM" id="SSF54695">
    <property type="entry name" value="POZ domain"/>
    <property type="match status" value="1"/>
</dbReference>
<dbReference type="GO" id="GO:0031463">
    <property type="term" value="C:Cul3-RING ubiquitin ligase complex"/>
    <property type="evidence" value="ECO:0007669"/>
    <property type="project" value="TreeGrafter"/>
</dbReference>
<dbReference type="FunFam" id="3.30.710.10:FF:000005">
    <property type="entry name" value="Potassium channel tetramerization domain-containing 17"/>
    <property type="match status" value="1"/>
</dbReference>
<reference evidence="4" key="1">
    <citation type="submission" date="2022-11" db="UniProtKB">
        <authorList>
            <consortium name="WormBaseParasite"/>
        </authorList>
    </citation>
    <scope>IDENTIFICATION</scope>
</reference>
<dbReference type="PANTHER" id="PTHR14958:SF29">
    <property type="entry name" value="INSOMNIAC, ISOFORM B"/>
    <property type="match status" value="1"/>
</dbReference>
<dbReference type="SMART" id="SM00225">
    <property type="entry name" value="BTB"/>
    <property type="match status" value="1"/>
</dbReference>
<proteinExistence type="predicted"/>
<dbReference type="GO" id="GO:0005737">
    <property type="term" value="C:cytoplasm"/>
    <property type="evidence" value="ECO:0007669"/>
    <property type="project" value="TreeGrafter"/>
</dbReference>
<feature type="domain" description="BTB" evidence="2">
    <location>
        <begin position="88"/>
        <end position="159"/>
    </location>
</feature>
<dbReference type="Gene3D" id="3.30.70.2000">
    <property type="match status" value="1"/>
</dbReference>
<evidence type="ECO:0000313" key="3">
    <source>
        <dbReference type="Proteomes" id="UP000887572"/>
    </source>
</evidence>
<evidence type="ECO:0000259" key="2">
    <source>
        <dbReference type="PROSITE" id="PS50097"/>
    </source>
</evidence>
<dbReference type="Pfam" id="PF02214">
    <property type="entry name" value="BTB_2"/>
    <property type="match status" value="1"/>
</dbReference>
<keyword evidence="3" id="KW-1185">Reference proteome</keyword>
<dbReference type="Proteomes" id="UP000887572">
    <property type="component" value="Unplaced"/>
</dbReference>
<protein>
    <submittedName>
        <fullName evidence="4">BTB domain-containing protein</fullName>
    </submittedName>
</protein>
<dbReference type="GO" id="GO:0097602">
    <property type="term" value="F:cullin family protein binding"/>
    <property type="evidence" value="ECO:0007669"/>
    <property type="project" value="TreeGrafter"/>
</dbReference>
<feature type="compositionally biased region" description="Polar residues" evidence="1">
    <location>
        <begin position="31"/>
        <end position="45"/>
    </location>
</feature>
<dbReference type="AlphaFoldDB" id="A0A914GZ81"/>